<accession>A0ABP5G0J7</accession>
<reference evidence="4" key="1">
    <citation type="journal article" date="2019" name="Int. J. Syst. Evol. Microbiol.">
        <title>The Global Catalogue of Microorganisms (GCM) 10K type strain sequencing project: providing services to taxonomists for standard genome sequencing and annotation.</title>
        <authorList>
            <consortium name="The Broad Institute Genomics Platform"/>
            <consortium name="The Broad Institute Genome Sequencing Center for Infectious Disease"/>
            <person name="Wu L."/>
            <person name="Ma J."/>
        </authorList>
    </citation>
    <scope>NUCLEOTIDE SEQUENCE [LARGE SCALE GENOMIC DNA]</scope>
    <source>
        <strain evidence="4">JCM 16014</strain>
    </source>
</reference>
<evidence type="ECO:0000313" key="4">
    <source>
        <dbReference type="Proteomes" id="UP001500751"/>
    </source>
</evidence>
<dbReference type="Gene3D" id="3.30.300.30">
    <property type="match status" value="1"/>
</dbReference>
<dbReference type="Pfam" id="PF00501">
    <property type="entry name" value="AMP-binding"/>
    <property type="match status" value="1"/>
</dbReference>
<dbReference type="CDD" id="cd05930">
    <property type="entry name" value="A_NRPS"/>
    <property type="match status" value="1"/>
</dbReference>
<dbReference type="InterPro" id="IPR000873">
    <property type="entry name" value="AMP-dep_synth/lig_dom"/>
</dbReference>
<dbReference type="PROSITE" id="PS00455">
    <property type="entry name" value="AMP_BINDING"/>
    <property type="match status" value="1"/>
</dbReference>
<dbReference type="InterPro" id="IPR020845">
    <property type="entry name" value="AMP-binding_CS"/>
</dbReference>
<dbReference type="InterPro" id="IPR036736">
    <property type="entry name" value="ACP-like_sf"/>
</dbReference>
<comment type="caution">
    <text evidence="3">The sequence shown here is derived from an EMBL/GenBank/DDBJ whole genome shotgun (WGS) entry which is preliminary data.</text>
</comment>
<feature type="region of interest" description="Disordered" evidence="1">
    <location>
        <begin position="114"/>
        <end position="141"/>
    </location>
</feature>
<evidence type="ECO:0000259" key="2">
    <source>
        <dbReference type="PROSITE" id="PS50075"/>
    </source>
</evidence>
<dbReference type="Gene3D" id="3.40.50.12780">
    <property type="entry name" value="N-terminal domain of ligase-like"/>
    <property type="match status" value="1"/>
</dbReference>
<protein>
    <recommendedName>
        <fullName evidence="2">Carrier domain-containing protein</fullName>
    </recommendedName>
</protein>
<evidence type="ECO:0000313" key="3">
    <source>
        <dbReference type="EMBL" id="GAA2037898.1"/>
    </source>
</evidence>
<dbReference type="InterPro" id="IPR042099">
    <property type="entry name" value="ANL_N_sf"/>
</dbReference>
<dbReference type="RefSeq" id="WP_344667522.1">
    <property type="nucleotide sequence ID" value="NZ_BAAAQN010000025.1"/>
</dbReference>
<dbReference type="Gene3D" id="1.10.1200.10">
    <property type="entry name" value="ACP-like"/>
    <property type="match status" value="1"/>
</dbReference>
<feature type="domain" description="Carrier" evidence="2">
    <location>
        <begin position="532"/>
        <end position="612"/>
    </location>
</feature>
<dbReference type="Proteomes" id="UP001500751">
    <property type="component" value="Unassembled WGS sequence"/>
</dbReference>
<dbReference type="InterPro" id="IPR025110">
    <property type="entry name" value="AMP-bd_C"/>
</dbReference>
<dbReference type="InterPro" id="IPR045851">
    <property type="entry name" value="AMP-bd_C_sf"/>
</dbReference>
<dbReference type="PANTHER" id="PTHR45527:SF1">
    <property type="entry name" value="FATTY ACID SYNTHASE"/>
    <property type="match status" value="1"/>
</dbReference>
<dbReference type="Pfam" id="PF13193">
    <property type="entry name" value="AMP-binding_C"/>
    <property type="match status" value="1"/>
</dbReference>
<sequence length="619" mass="63378">MTGSSLAAAVVARARAQPGHPAIVSGERTVTYAELVAAAHRIAVVVAELPGDGPVAVQGRRQPSTIAAFLGVLLAGRAYVPLNPADPAVRQRTMVEAAGAAVLDAAVLDEVFDAPGGAAGPEGGPEGQPESGPDPAPEQFGAGPGPNDLAYIFFTSGSTGVPKGVPISHGNAAAFVEWADAVFELGPGDTIGVYAPLYFDLSIFDVFAGLRAGAAIVLLSDDEVLLPRAVLDRLAATAVTVLYAVPSALLAVIGAGSATLPALRLLLMAGEAFPAARLDDIRAAAPNAALHNLYGPIEANVVSHFAVPESWPAGTPVPIGIPASGAELALLADTDGTVPDADGTAPPGDSTLIFGPGSGELLISGPSLFAGYLPASVPPPDPFLVANGRRWYRTSDLAARDVDGVYHFRGRTDRRLKNRGFLVEPAEVEHTLAGHPGLGAAVVVVTEAEAETGPAMHAYVVPATGPGPAPTRQDLRTWLAERLPRYLWPAEIHLVDALPLGRTGKVDRTRLAASASGGGSEEVGRAEVSGAEARLADLAAIVLDCLRKLLVEDTERGPDTPLLGSDGVDSLVLVELVTACEQAGRTTLEPDLFVPATFATARTFATALATGRLPEGVGP</sequence>
<dbReference type="Pfam" id="PF00550">
    <property type="entry name" value="PP-binding"/>
    <property type="match status" value="1"/>
</dbReference>
<name>A0ABP5G0J7_9ACTN</name>
<gene>
    <name evidence="3" type="ORF">GCM10009839_44160</name>
</gene>
<dbReference type="EMBL" id="BAAAQN010000025">
    <property type="protein sequence ID" value="GAA2037898.1"/>
    <property type="molecule type" value="Genomic_DNA"/>
</dbReference>
<keyword evidence="4" id="KW-1185">Reference proteome</keyword>
<feature type="compositionally biased region" description="Gly residues" evidence="1">
    <location>
        <begin position="117"/>
        <end position="126"/>
    </location>
</feature>
<evidence type="ECO:0000256" key="1">
    <source>
        <dbReference type="SAM" id="MobiDB-lite"/>
    </source>
</evidence>
<dbReference type="PROSITE" id="PS50075">
    <property type="entry name" value="CARRIER"/>
    <property type="match status" value="1"/>
</dbReference>
<dbReference type="SUPFAM" id="SSF47336">
    <property type="entry name" value="ACP-like"/>
    <property type="match status" value="1"/>
</dbReference>
<proteinExistence type="predicted"/>
<dbReference type="SUPFAM" id="SSF56801">
    <property type="entry name" value="Acetyl-CoA synthetase-like"/>
    <property type="match status" value="1"/>
</dbReference>
<organism evidence="3 4">
    <name type="scientific">Catenulispora yoronensis</name>
    <dbReference type="NCBI Taxonomy" id="450799"/>
    <lineage>
        <taxon>Bacteria</taxon>
        <taxon>Bacillati</taxon>
        <taxon>Actinomycetota</taxon>
        <taxon>Actinomycetes</taxon>
        <taxon>Catenulisporales</taxon>
        <taxon>Catenulisporaceae</taxon>
        <taxon>Catenulispora</taxon>
    </lineage>
</organism>
<dbReference type="InterPro" id="IPR009081">
    <property type="entry name" value="PP-bd_ACP"/>
</dbReference>
<dbReference type="PANTHER" id="PTHR45527">
    <property type="entry name" value="NONRIBOSOMAL PEPTIDE SYNTHETASE"/>
    <property type="match status" value="1"/>
</dbReference>